<organism evidence="4">
    <name type="scientific">freshwater metagenome</name>
    <dbReference type="NCBI Taxonomy" id="449393"/>
    <lineage>
        <taxon>unclassified sequences</taxon>
        <taxon>metagenomes</taxon>
        <taxon>ecological metagenomes</taxon>
    </lineage>
</organism>
<dbReference type="InterPro" id="IPR050109">
    <property type="entry name" value="HTH-type_TetR-like_transc_reg"/>
</dbReference>
<dbReference type="SUPFAM" id="SSF46689">
    <property type="entry name" value="Homeodomain-like"/>
    <property type="match status" value="1"/>
</dbReference>
<dbReference type="PANTHER" id="PTHR30055:SF235">
    <property type="entry name" value="TRANSCRIPTIONAL REGULATORY PROTEIN"/>
    <property type="match status" value="1"/>
</dbReference>
<dbReference type="EMBL" id="CAFBMH010000084">
    <property type="protein sequence ID" value="CAB4919606.1"/>
    <property type="molecule type" value="Genomic_DNA"/>
</dbReference>
<dbReference type="InterPro" id="IPR009057">
    <property type="entry name" value="Homeodomain-like_sf"/>
</dbReference>
<keyword evidence="1" id="KW-0238">DNA-binding</keyword>
<dbReference type="GO" id="GO:0003700">
    <property type="term" value="F:DNA-binding transcription factor activity"/>
    <property type="evidence" value="ECO:0007669"/>
    <property type="project" value="TreeGrafter"/>
</dbReference>
<dbReference type="GO" id="GO:0000976">
    <property type="term" value="F:transcription cis-regulatory region binding"/>
    <property type="evidence" value="ECO:0007669"/>
    <property type="project" value="TreeGrafter"/>
</dbReference>
<gene>
    <name evidence="3" type="ORF">UFOPK2754_00430</name>
    <name evidence="4" type="ORF">UFOPK3543_02003</name>
    <name evidence="5" type="ORF">UFOPK3967_00075</name>
</gene>
<dbReference type="EMBL" id="CAFBOS010000002">
    <property type="protein sequence ID" value="CAB4976351.1"/>
    <property type="molecule type" value="Genomic_DNA"/>
</dbReference>
<dbReference type="EMBL" id="CAEZYR010000009">
    <property type="protein sequence ID" value="CAB4730285.1"/>
    <property type="molecule type" value="Genomic_DNA"/>
</dbReference>
<accession>A0A6J7HMC5</accession>
<evidence type="ECO:0000256" key="1">
    <source>
        <dbReference type="ARBA" id="ARBA00023125"/>
    </source>
</evidence>
<evidence type="ECO:0000313" key="3">
    <source>
        <dbReference type="EMBL" id="CAB4730285.1"/>
    </source>
</evidence>
<dbReference type="PRINTS" id="PR00455">
    <property type="entry name" value="HTHTETR"/>
</dbReference>
<evidence type="ECO:0000313" key="4">
    <source>
        <dbReference type="EMBL" id="CAB4919606.1"/>
    </source>
</evidence>
<sequence length="190" mass="21002">MTERVIAQSPVRPFGRDEVRDAVLDAAARHFAASGTGASLREIASDAGVNLGLIHRHFGNKDDLLRAVLAAQTQGGTRVVEQALDVPNAVREMFEQTTKQNRYVRTVAWMLLAGMPVDELQRHYPSIRALRDRAAPDIDELDLLACFALMYGWTVFGEQLLAAFDRTPRQRRAVEVHLAGVVERLASASP</sequence>
<evidence type="ECO:0000313" key="5">
    <source>
        <dbReference type="EMBL" id="CAB4976351.1"/>
    </source>
</evidence>
<evidence type="ECO:0000259" key="2">
    <source>
        <dbReference type="PROSITE" id="PS50977"/>
    </source>
</evidence>
<proteinExistence type="predicted"/>
<dbReference type="InterPro" id="IPR001647">
    <property type="entry name" value="HTH_TetR"/>
</dbReference>
<dbReference type="Pfam" id="PF00440">
    <property type="entry name" value="TetR_N"/>
    <property type="match status" value="1"/>
</dbReference>
<feature type="domain" description="HTH tetR-type" evidence="2">
    <location>
        <begin position="17"/>
        <end position="76"/>
    </location>
</feature>
<name>A0A6J7HMC5_9ZZZZ</name>
<dbReference type="AlphaFoldDB" id="A0A6J7HMC5"/>
<dbReference type="PROSITE" id="PS50977">
    <property type="entry name" value="HTH_TETR_2"/>
    <property type="match status" value="1"/>
</dbReference>
<reference evidence="4" key="1">
    <citation type="submission" date="2020-05" db="EMBL/GenBank/DDBJ databases">
        <authorList>
            <person name="Chiriac C."/>
            <person name="Salcher M."/>
            <person name="Ghai R."/>
            <person name="Kavagutti S V."/>
        </authorList>
    </citation>
    <scope>NUCLEOTIDE SEQUENCE</scope>
</reference>
<dbReference type="PANTHER" id="PTHR30055">
    <property type="entry name" value="HTH-TYPE TRANSCRIPTIONAL REGULATOR RUTR"/>
    <property type="match status" value="1"/>
</dbReference>
<dbReference type="Gene3D" id="1.10.357.10">
    <property type="entry name" value="Tetracycline Repressor, domain 2"/>
    <property type="match status" value="1"/>
</dbReference>
<protein>
    <submittedName>
        <fullName evidence="4">Unannotated protein</fullName>
    </submittedName>
</protein>